<evidence type="ECO:0000313" key="12">
    <source>
        <dbReference type="Proteomes" id="UP000054636"/>
    </source>
</evidence>
<dbReference type="PANTHER" id="PTHR45989">
    <property type="entry name" value="TRANSLATION INITIATION FACTOR EIF-2B SUBUNIT GAMMA"/>
    <property type="match status" value="1"/>
</dbReference>
<keyword evidence="3" id="KW-0963">Cytoplasm</keyword>
<evidence type="ECO:0000256" key="9">
    <source>
        <dbReference type="ARBA" id="ARBA00046432"/>
    </source>
</evidence>
<evidence type="ECO:0000256" key="7">
    <source>
        <dbReference type="ARBA" id="ARBA00044229"/>
    </source>
</evidence>
<gene>
    <name evidence="11" type="ORF">AM588_10005346</name>
</gene>
<evidence type="ECO:0000259" key="10">
    <source>
        <dbReference type="Pfam" id="PF00483"/>
    </source>
</evidence>
<comment type="function">
    <text evidence="8">Acts as a component of the translation initiation factor 2B (eIF2B) complex, which catalyzes the exchange of GDP for GTP on the eukaryotic initiation factor 2 (eIF2) complex gamma subunit. Its guanine nucleotide exchange factor activity is repressed when bound to eIF2 complex phosphorylated on the alpha subunit, thereby limiting the amount of methionyl-initiator methionine tRNA available to the ribosome and consequently global translation is repressed.</text>
</comment>
<dbReference type="InterPro" id="IPR005835">
    <property type="entry name" value="NTP_transferase_dom"/>
</dbReference>
<organism evidence="11 12">
    <name type="scientific">Phytophthora nicotianae</name>
    <name type="common">Potato buckeye rot agent</name>
    <name type="synonym">Phytophthora parasitica</name>
    <dbReference type="NCBI Taxonomy" id="4792"/>
    <lineage>
        <taxon>Eukaryota</taxon>
        <taxon>Sar</taxon>
        <taxon>Stramenopiles</taxon>
        <taxon>Oomycota</taxon>
        <taxon>Peronosporomycetes</taxon>
        <taxon>Peronosporales</taxon>
        <taxon>Peronosporaceae</taxon>
        <taxon>Phytophthora</taxon>
    </lineage>
</organism>
<dbReference type="Gene3D" id="3.90.550.10">
    <property type="entry name" value="Spore Coat Polysaccharide Biosynthesis Protein SpsA, Chain A"/>
    <property type="match status" value="1"/>
</dbReference>
<dbReference type="InterPro" id="IPR029044">
    <property type="entry name" value="Nucleotide-diphossugar_trans"/>
</dbReference>
<dbReference type="GO" id="GO:0002183">
    <property type="term" value="P:cytoplasmic translational initiation"/>
    <property type="evidence" value="ECO:0007669"/>
    <property type="project" value="TreeGrafter"/>
</dbReference>
<dbReference type="Proteomes" id="UP000054636">
    <property type="component" value="Unassembled WGS sequence"/>
</dbReference>
<protein>
    <recommendedName>
        <fullName evidence="6">Translation initiation factor eIF2B subunit gamma</fullName>
    </recommendedName>
    <alternativeName>
        <fullName evidence="7">eIF2B GDP-GTP exchange factor subunit gamma</fullName>
    </alternativeName>
</protein>
<evidence type="ECO:0000256" key="6">
    <source>
        <dbReference type="ARBA" id="ARBA00044196"/>
    </source>
</evidence>
<dbReference type="AlphaFoldDB" id="A0A0W8DGA0"/>
<evidence type="ECO:0000256" key="1">
    <source>
        <dbReference type="ARBA" id="ARBA00004514"/>
    </source>
</evidence>
<comment type="similarity">
    <text evidence="2">Belongs to the eIF-2B gamma/epsilon subunits family.</text>
</comment>
<proteinExistence type="inferred from homology"/>
<sequence>MAEFQAIILAGGRGIRLYPLTEETPKALLPANGKPLLWYQLHLLETSGFTEVLVLTIPDLLAPIQDYLTREFDGKIHVELCEVTDNTETADALREVADKIKRDFIVLAGDLVTDVVLHNVADFHRINDASVTMLLRQEAPVSKAKGEKPRRDKDMTDCIALVEGQRDEENRVVLVSQAVHMNEDLYVPKSLLKRRSNFVLHTDLYDGHFYFFSHWVLDLLQEKKYIASIKADLIPHLVRRQFRGKEALPESVRSKATSKQELAASLSLSEEKHDPEDLVRCFAYVLPSNAYCERADTIPAYRAMDEEVGSRLRIKRSGPSLTRCLIFWQCSLDGMRRPVSK</sequence>
<reference evidence="11 12" key="1">
    <citation type="submission" date="2015-11" db="EMBL/GenBank/DDBJ databases">
        <title>Genomes and virulence difference between two physiological races of Phytophthora nicotianae.</title>
        <authorList>
            <person name="Liu H."/>
            <person name="Ma X."/>
            <person name="Yu H."/>
            <person name="Fang D."/>
            <person name="Li Y."/>
            <person name="Wang X."/>
            <person name="Wang W."/>
            <person name="Dong Y."/>
            <person name="Xiao B."/>
        </authorList>
    </citation>
    <scope>NUCLEOTIDE SEQUENCE [LARGE SCALE GENOMIC DNA]</scope>
    <source>
        <strain evidence="12">race 1</strain>
    </source>
</reference>
<keyword evidence="4" id="KW-0396">Initiation factor</keyword>
<dbReference type="PANTHER" id="PTHR45989:SF1">
    <property type="entry name" value="TRANSLATION INITIATION FACTOR EIF-2B SUBUNIT GAMMA"/>
    <property type="match status" value="1"/>
</dbReference>
<dbReference type="Pfam" id="PF00483">
    <property type="entry name" value="NTP_transferase"/>
    <property type="match status" value="1"/>
</dbReference>
<evidence type="ECO:0000256" key="8">
    <source>
        <dbReference type="ARBA" id="ARBA00045373"/>
    </source>
</evidence>
<evidence type="ECO:0000256" key="2">
    <source>
        <dbReference type="ARBA" id="ARBA00007878"/>
    </source>
</evidence>
<accession>A0A0W8DGA0</accession>
<dbReference type="GO" id="GO:0005851">
    <property type="term" value="C:eukaryotic translation initiation factor 2B complex"/>
    <property type="evidence" value="ECO:0007669"/>
    <property type="project" value="TreeGrafter"/>
</dbReference>
<dbReference type="GO" id="GO:0005085">
    <property type="term" value="F:guanyl-nucleotide exchange factor activity"/>
    <property type="evidence" value="ECO:0007669"/>
    <property type="project" value="TreeGrafter"/>
</dbReference>
<dbReference type="GO" id="GO:0003743">
    <property type="term" value="F:translation initiation factor activity"/>
    <property type="evidence" value="ECO:0007669"/>
    <property type="project" value="UniProtKB-KW"/>
</dbReference>
<feature type="domain" description="Nucleotidyl transferase" evidence="10">
    <location>
        <begin position="6"/>
        <end position="140"/>
    </location>
</feature>
<dbReference type="GO" id="GO:0005829">
    <property type="term" value="C:cytosol"/>
    <property type="evidence" value="ECO:0007669"/>
    <property type="project" value="UniProtKB-SubCell"/>
</dbReference>
<evidence type="ECO:0000256" key="3">
    <source>
        <dbReference type="ARBA" id="ARBA00022490"/>
    </source>
</evidence>
<dbReference type="EMBL" id="LNFP01000229">
    <property type="protein sequence ID" value="KUF95385.1"/>
    <property type="molecule type" value="Genomic_DNA"/>
</dbReference>
<evidence type="ECO:0000256" key="5">
    <source>
        <dbReference type="ARBA" id="ARBA00022917"/>
    </source>
</evidence>
<name>A0A0W8DGA0_PHYNI</name>
<evidence type="ECO:0000256" key="4">
    <source>
        <dbReference type="ARBA" id="ARBA00022540"/>
    </source>
</evidence>
<keyword evidence="5" id="KW-0648">Protein biosynthesis</keyword>
<comment type="subunit">
    <text evidence="9">Component of the translation initiation factor 2B (eIF2B) complex which is a heterodecamer of two sets of five different subunits: alpha, beta, gamma, delta and epsilon. Subunits alpha, beta and delta comprise a regulatory subcomplex and subunits epsilon and gamma comprise a catalytic subcomplex. Within the complex, the hexameric regulatory complex resides at the center, with the two heterodimeric catalytic subcomplexes bound on opposite sides.</text>
</comment>
<evidence type="ECO:0000313" key="11">
    <source>
        <dbReference type="EMBL" id="KUF95385.1"/>
    </source>
</evidence>
<dbReference type="InterPro" id="IPR051960">
    <property type="entry name" value="eIF2B_gamma"/>
</dbReference>
<comment type="caution">
    <text evidence="11">The sequence shown here is derived from an EMBL/GenBank/DDBJ whole genome shotgun (WGS) entry which is preliminary data.</text>
</comment>
<dbReference type="SUPFAM" id="SSF53448">
    <property type="entry name" value="Nucleotide-diphospho-sugar transferases"/>
    <property type="match status" value="1"/>
</dbReference>
<comment type="subcellular location">
    <subcellularLocation>
        <location evidence="1">Cytoplasm</location>
        <location evidence="1">Cytosol</location>
    </subcellularLocation>
</comment>
<dbReference type="CDD" id="cd04198">
    <property type="entry name" value="eIF-2B_gamma_N"/>
    <property type="match status" value="1"/>
</dbReference>